<gene>
    <name evidence="6" type="ORF">ACFMB1_08820</name>
</gene>
<evidence type="ECO:0000313" key="7">
    <source>
        <dbReference type="Proteomes" id="UP001596116"/>
    </source>
</evidence>
<comment type="caution">
    <text evidence="6">The sequence shown here is derived from an EMBL/GenBank/DDBJ whole genome shotgun (WGS) entry which is preliminary data.</text>
</comment>
<dbReference type="InterPro" id="IPR036909">
    <property type="entry name" value="Cyt_c-like_dom_sf"/>
</dbReference>
<evidence type="ECO:0000256" key="4">
    <source>
        <dbReference type="PROSITE-ProRule" id="PRU00433"/>
    </source>
</evidence>
<dbReference type="Gene3D" id="1.10.760.10">
    <property type="entry name" value="Cytochrome c-like domain"/>
    <property type="match status" value="1"/>
</dbReference>
<dbReference type="PROSITE" id="PS51007">
    <property type="entry name" value="CYTC"/>
    <property type="match status" value="1"/>
</dbReference>
<keyword evidence="3 4" id="KW-0408">Iron</keyword>
<evidence type="ECO:0000256" key="3">
    <source>
        <dbReference type="ARBA" id="ARBA00023004"/>
    </source>
</evidence>
<keyword evidence="1 4" id="KW-0349">Heme</keyword>
<dbReference type="EMBL" id="JBHPON010000001">
    <property type="protein sequence ID" value="MFC6035642.1"/>
    <property type="molecule type" value="Genomic_DNA"/>
</dbReference>
<name>A0ABW1KYA7_9PROT</name>
<evidence type="ECO:0000313" key="6">
    <source>
        <dbReference type="EMBL" id="MFC6035642.1"/>
    </source>
</evidence>
<protein>
    <submittedName>
        <fullName evidence="6">C-type cytochrome</fullName>
    </submittedName>
</protein>
<proteinExistence type="predicted"/>
<keyword evidence="2 4" id="KW-0479">Metal-binding</keyword>
<organism evidence="6 7">
    <name type="scientific">Hyphococcus aureus</name>
    <dbReference type="NCBI Taxonomy" id="2666033"/>
    <lineage>
        <taxon>Bacteria</taxon>
        <taxon>Pseudomonadati</taxon>
        <taxon>Pseudomonadota</taxon>
        <taxon>Alphaproteobacteria</taxon>
        <taxon>Parvularculales</taxon>
        <taxon>Parvularculaceae</taxon>
        <taxon>Hyphococcus</taxon>
    </lineage>
</organism>
<dbReference type="InterPro" id="IPR009056">
    <property type="entry name" value="Cyt_c-like_dom"/>
</dbReference>
<feature type="domain" description="Cytochrome c" evidence="5">
    <location>
        <begin position="48"/>
        <end position="135"/>
    </location>
</feature>
<evidence type="ECO:0000256" key="2">
    <source>
        <dbReference type="ARBA" id="ARBA00022723"/>
    </source>
</evidence>
<keyword evidence="7" id="KW-1185">Reference proteome</keyword>
<evidence type="ECO:0000259" key="5">
    <source>
        <dbReference type="PROSITE" id="PS51007"/>
    </source>
</evidence>
<accession>A0ABW1KYA7</accession>
<dbReference type="SUPFAM" id="SSF46626">
    <property type="entry name" value="Cytochrome c"/>
    <property type="match status" value="1"/>
</dbReference>
<dbReference type="RefSeq" id="WP_379878907.1">
    <property type="nucleotide sequence ID" value="NZ_JBHPON010000001.1"/>
</dbReference>
<evidence type="ECO:0000256" key="1">
    <source>
        <dbReference type="ARBA" id="ARBA00022617"/>
    </source>
</evidence>
<dbReference type="Pfam" id="PF13442">
    <property type="entry name" value="Cytochrome_CBB3"/>
    <property type="match status" value="1"/>
</dbReference>
<sequence>MNKTVMIALAASAVIIVGLGVKYFAAPEVNGAIVIQAEEAAIASPDTTDIKNGEDVYDHWCAACHDPGPGHPGTQSLAIKYGGERPAALEERTDLSPEITAYFVRNGYALMPFFRKTEISDADLRDLSAYLARGE</sequence>
<reference evidence="6 7" key="1">
    <citation type="submission" date="2024-09" db="EMBL/GenBank/DDBJ databases">
        <authorList>
            <person name="Zhang Z.-H."/>
        </authorList>
    </citation>
    <scope>NUCLEOTIDE SEQUENCE [LARGE SCALE GENOMIC DNA]</scope>
    <source>
        <strain evidence="6 7">HHTR114</strain>
    </source>
</reference>
<dbReference type="Proteomes" id="UP001596116">
    <property type="component" value="Unassembled WGS sequence"/>
</dbReference>